<feature type="domain" description="SPATA31-like" evidence="9">
    <location>
        <begin position="67"/>
        <end position="164"/>
    </location>
</feature>
<feature type="compositionally biased region" description="Polar residues" evidence="6">
    <location>
        <begin position="1023"/>
        <end position="1034"/>
    </location>
</feature>
<evidence type="ECO:0000313" key="11">
    <source>
        <dbReference type="Proteomes" id="UP000001074"/>
    </source>
</evidence>
<reference evidence="10" key="2">
    <citation type="submission" date="2025-08" db="UniProtKB">
        <authorList>
            <consortium name="Ensembl"/>
        </authorList>
    </citation>
    <scope>IDENTIFICATION</scope>
</reference>
<dbReference type="InParanoid" id="G1QDX3"/>
<feature type="compositionally biased region" description="Polar residues" evidence="6">
    <location>
        <begin position="956"/>
        <end position="974"/>
    </location>
</feature>
<evidence type="ECO:0000256" key="4">
    <source>
        <dbReference type="ARBA" id="ARBA00023136"/>
    </source>
</evidence>
<dbReference type="Pfam" id="PF15371">
    <property type="entry name" value="DUF4599"/>
    <property type="match status" value="1"/>
</dbReference>
<dbReference type="Ensembl" id="ENSMLUT00000022840.1">
    <property type="protein sequence ID" value="ENSMLUP00000021906.1"/>
    <property type="gene ID" value="ENSMLUG00000022350.1"/>
</dbReference>
<dbReference type="GeneTree" id="ENSGT00950000183043"/>
<feature type="domain" description="SPATA31" evidence="8">
    <location>
        <begin position="262"/>
        <end position="344"/>
    </location>
</feature>
<proteinExistence type="inferred from homology"/>
<feature type="transmembrane region" description="Helical" evidence="7">
    <location>
        <begin position="33"/>
        <end position="56"/>
    </location>
</feature>
<accession>G1QDX3</accession>
<evidence type="ECO:0000256" key="7">
    <source>
        <dbReference type="SAM" id="Phobius"/>
    </source>
</evidence>
<evidence type="ECO:0000256" key="2">
    <source>
        <dbReference type="ARBA" id="ARBA00022692"/>
    </source>
</evidence>
<evidence type="ECO:0000259" key="9">
    <source>
        <dbReference type="Pfam" id="PF15371"/>
    </source>
</evidence>
<dbReference type="GO" id="GO:0016020">
    <property type="term" value="C:membrane"/>
    <property type="evidence" value="ECO:0007669"/>
    <property type="project" value="UniProtKB-SubCell"/>
</dbReference>
<dbReference type="PANTHER" id="PTHR21859">
    <property type="entry name" value="ACROSOME-SPECIFIC PROTEIN"/>
    <property type="match status" value="1"/>
</dbReference>
<dbReference type="FunCoup" id="G1QDX3">
    <property type="interactions" value="22"/>
</dbReference>
<dbReference type="OMA" id="VANPRID"/>
<evidence type="ECO:0000256" key="6">
    <source>
        <dbReference type="SAM" id="MobiDB-lite"/>
    </source>
</evidence>
<evidence type="ECO:0000256" key="1">
    <source>
        <dbReference type="ARBA" id="ARBA00004167"/>
    </source>
</evidence>
<feature type="region of interest" description="Disordered" evidence="6">
    <location>
        <begin position="775"/>
        <end position="800"/>
    </location>
</feature>
<protein>
    <submittedName>
        <fullName evidence="10">Uncharacterized protein</fullName>
    </submittedName>
</protein>
<feature type="compositionally biased region" description="Polar residues" evidence="6">
    <location>
        <begin position="1051"/>
        <end position="1065"/>
    </location>
</feature>
<dbReference type="STRING" id="59463.ENSMLUP00000021906"/>
<feature type="region of interest" description="Disordered" evidence="6">
    <location>
        <begin position="1415"/>
        <end position="1489"/>
    </location>
</feature>
<comment type="similarity">
    <text evidence="5">Belongs to the SPATA31 family.</text>
</comment>
<dbReference type="InterPro" id="IPR027970">
    <property type="entry name" value="SPATA31-like"/>
</dbReference>
<dbReference type="HOGENOM" id="CLU_005668_0_0_1"/>
<comment type="subcellular location">
    <subcellularLocation>
        <location evidence="1">Membrane</location>
        <topology evidence="1">Single-pass membrane protein</topology>
    </subcellularLocation>
</comment>
<feature type="region of interest" description="Disordered" evidence="6">
    <location>
        <begin position="1023"/>
        <end position="1077"/>
    </location>
</feature>
<reference evidence="10 11" key="1">
    <citation type="journal article" date="2011" name="Nature">
        <title>A high-resolution map of human evolutionary constraint using 29 mammals.</title>
        <authorList>
            <person name="Lindblad-Toh K."/>
            <person name="Garber M."/>
            <person name="Zuk O."/>
            <person name="Lin M.F."/>
            <person name="Parker B.J."/>
            <person name="Washietl S."/>
            <person name="Kheradpour P."/>
            <person name="Ernst J."/>
            <person name="Jordan G."/>
            <person name="Mauceli E."/>
            <person name="Ward L.D."/>
            <person name="Lowe C.B."/>
            <person name="Holloway A.K."/>
            <person name="Clamp M."/>
            <person name="Gnerre S."/>
            <person name="Alfoldi J."/>
            <person name="Beal K."/>
            <person name="Chang J."/>
            <person name="Clawson H."/>
            <person name="Cuff J."/>
            <person name="Di Palma F."/>
            <person name="Fitzgerald S."/>
            <person name="Flicek P."/>
            <person name="Guttman M."/>
            <person name="Hubisz M.J."/>
            <person name="Jaffe D.B."/>
            <person name="Jungreis I."/>
            <person name="Kent W.J."/>
            <person name="Kostka D."/>
            <person name="Lara M."/>
            <person name="Martins A.L."/>
            <person name="Massingham T."/>
            <person name="Moltke I."/>
            <person name="Raney B.J."/>
            <person name="Rasmussen M.D."/>
            <person name="Robinson J."/>
            <person name="Stark A."/>
            <person name="Vilella A.J."/>
            <person name="Wen J."/>
            <person name="Xie X."/>
            <person name="Zody M.C."/>
            <person name="Baldwin J."/>
            <person name="Bloom T."/>
            <person name="Chin C.W."/>
            <person name="Heiman D."/>
            <person name="Nicol R."/>
            <person name="Nusbaum C."/>
            <person name="Young S."/>
            <person name="Wilkinson J."/>
            <person name="Worley K.C."/>
            <person name="Kovar C.L."/>
            <person name="Muzny D.M."/>
            <person name="Gibbs R.A."/>
            <person name="Cree A."/>
            <person name="Dihn H.H."/>
            <person name="Fowler G."/>
            <person name="Jhangiani S."/>
            <person name="Joshi V."/>
            <person name="Lee S."/>
            <person name="Lewis L.R."/>
            <person name="Nazareth L.V."/>
            <person name="Okwuonu G."/>
            <person name="Santibanez J."/>
            <person name="Warren W.C."/>
            <person name="Mardis E.R."/>
            <person name="Weinstock G.M."/>
            <person name="Wilson R.K."/>
            <person name="Delehaunty K."/>
            <person name="Dooling D."/>
            <person name="Fronik C."/>
            <person name="Fulton L."/>
            <person name="Fulton B."/>
            <person name="Graves T."/>
            <person name="Minx P."/>
            <person name="Sodergren E."/>
            <person name="Birney E."/>
            <person name="Margulies E.H."/>
            <person name="Herrero J."/>
            <person name="Green E.D."/>
            <person name="Haussler D."/>
            <person name="Siepel A."/>
            <person name="Goldman N."/>
            <person name="Pollard K.S."/>
            <person name="Pedersen J.S."/>
            <person name="Lander E.S."/>
            <person name="Kellis M."/>
        </authorList>
    </citation>
    <scope>NUCLEOTIDE SEQUENCE [LARGE SCALE GENOMIC DNA]</scope>
</reference>
<dbReference type="InterPro" id="IPR039509">
    <property type="entry name" value="SPATA31"/>
</dbReference>
<evidence type="ECO:0000313" key="10">
    <source>
        <dbReference type="Ensembl" id="ENSMLUP00000021906.1"/>
    </source>
</evidence>
<evidence type="ECO:0000256" key="5">
    <source>
        <dbReference type="ARBA" id="ARBA00035009"/>
    </source>
</evidence>
<organism evidence="10 11">
    <name type="scientific">Myotis lucifugus</name>
    <name type="common">Little brown bat</name>
    <dbReference type="NCBI Taxonomy" id="59463"/>
    <lineage>
        <taxon>Eukaryota</taxon>
        <taxon>Metazoa</taxon>
        <taxon>Chordata</taxon>
        <taxon>Craniata</taxon>
        <taxon>Vertebrata</taxon>
        <taxon>Euteleostomi</taxon>
        <taxon>Mammalia</taxon>
        <taxon>Eutheria</taxon>
        <taxon>Laurasiatheria</taxon>
        <taxon>Chiroptera</taxon>
        <taxon>Yangochiroptera</taxon>
        <taxon>Vespertilionidae</taxon>
        <taxon>Myotis</taxon>
    </lineage>
</organism>
<feature type="region of interest" description="Disordered" evidence="6">
    <location>
        <begin position="176"/>
        <end position="245"/>
    </location>
</feature>
<name>G1QDX3_MYOLU</name>
<keyword evidence="4 7" id="KW-0472">Membrane</keyword>
<evidence type="ECO:0000259" key="8">
    <source>
        <dbReference type="Pfam" id="PF14650"/>
    </source>
</evidence>
<keyword evidence="3 7" id="KW-1133">Transmembrane helix</keyword>
<feature type="compositionally biased region" description="Polar residues" evidence="6">
    <location>
        <begin position="207"/>
        <end position="217"/>
    </location>
</feature>
<dbReference type="Pfam" id="PF14650">
    <property type="entry name" value="FAM75"/>
    <property type="match status" value="2"/>
</dbReference>
<dbReference type="Proteomes" id="UP000001074">
    <property type="component" value="Unassembled WGS sequence"/>
</dbReference>
<keyword evidence="2 7" id="KW-0812">Transmembrane</keyword>
<feature type="compositionally biased region" description="Low complexity" evidence="6">
    <location>
        <begin position="935"/>
        <end position="949"/>
    </location>
</feature>
<keyword evidence="11" id="KW-1185">Reference proteome</keyword>
<feature type="compositionally biased region" description="Pro residues" evidence="6">
    <location>
        <begin position="218"/>
        <end position="228"/>
    </location>
</feature>
<dbReference type="EMBL" id="AAPE02021934">
    <property type="status" value="NOT_ANNOTATED_CDS"/>
    <property type="molecule type" value="Genomic_DNA"/>
</dbReference>
<feature type="compositionally biased region" description="Pro residues" evidence="6">
    <location>
        <begin position="188"/>
        <end position="199"/>
    </location>
</feature>
<evidence type="ECO:0000256" key="3">
    <source>
        <dbReference type="ARBA" id="ARBA00022989"/>
    </source>
</evidence>
<feature type="domain" description="SPATA31" evidence="8">
    <location>
        <begin position="498"/>
        <end position="847"/>
    </location>
</feature>
<dbReference type="PANTHER" id="PTHR21859:SF12">
    <property type="entry name" value="SPERMATOGENESIS-ASSOCIATED PROTEIN 31D1"/>
    <property type="match status" value="1"/>
</dbReference>
<reference evidence="10" key="3">
    <citation type="submission" date="2025-09" db="UniProtKB">
        <authorList>
            <consortium name="Ensembl"/>
        </authorList>
    </citation>
    <scope>IDENTIFICATION</scope>
</reference>
<feature type="region of interest" description="Disordered" evidence="6">
    <location>
        <begin position="920"/>
        <end position="990"/>
    </location>
</feature>
<dbReference type="eggNOG" id="ENOG502SH7F">
    <property type="taxonomic scope" value="Eukaryota"/>
</dbReference>
<sequence>KMGLSLFLNSLLDFYLSFFCSECLYGNLNIISIVVLTLFLLFFIFFLGIPSIPTFWKNKHTQKHRVRAKRRRKGGTRRGVPDCSRYYHSEDDDRELISFLKSFSPPVSCSSLGQNYDITRFRRLLCPDSSCEVCNNAATEIQGLFLKAMEASTPSVSPVASTAPVAASVTEPSFNQSSAFSGVSPGELIPPPLPEPSQPSPSILPSNSMTTLGNFLSPSPPGQALPPEPVHHSSPQPKDLPNEHGSAQEYIYPKTCKNHLNESLSSAVHASGEYSIFFNSISNSFTDQESPGLSDLQSPSLAEVQPQPLPQTLPQSQHLHLTQIETQAHLQSPLPILPSNPITQNESLQAPNVRSLVQEMHRACAEGTWIAAHTFPFRNSNCLKITFLPIILLSLADENYLDTHLVTKLKVHMGLAFLTHIIFLVANPRIDTEQVLYTKAENKRSGSEFPTSCKERYRVSSLRAYRPQILALRNMDSSPTFPFSFSKKEKFKTLKIVEQYSYPKTWEDNLKQEVIQFFWGLPSLHSESLLSAVHVPGGYTIFNSISNAFTGQESPRLPYILPPSLPKVQPQLLPQTMPLCHYLPLTQLQPPVHRQSPLPILPSDLIHQTKVCGVYCLTPQNESECLTSSDIEQLEWNVLKKKQEGLWGLPSLVQSSWEACCPSAPTSPYCGPSKANISISIDHFEFPLSVEFREKFEHHLRKRLIQHRWGLPRRIHDSLSLMKPRCDCSGSPQPKCCYGLSWISMYKAQDSEILNRVTPSASFYKKGSEMFQLSEDEKDSLDSFPKGSVSDSDSASDKDVGRDFDMKRVIRQNVTQKQLVNFLQVHLSKKLGEISEGHLPGTVQNSKHSIQQTLPIESNREIKQRSLSPSVGGDYCLNTSQEPAFLQAGAREMLEDHDTNLPMKALGGLSAKVLESTEDFKSKGPTSHGLINPHSSSSTKVISEVSTKSGAFTPLGKSSESLHSDQVGTENSAPGLNLSHPATSPVGKEGRGIQWGRSEEIHTILEAKPPPLPVTNTITGKTSQRCSLTGNIQPSKLPARQANREPEPKTKSVNSNDGTEMQQATNRDEAKPASMPTMPGEIVRAEELDACQSVTTSKPGISQQIKKVTTVITENPPSKISDPAPNLSELRKQLIAEMNLKLESRKHSQAQGQPLDMSSDLDSLTNKAPLTPAKCVPSVDTEVHQVLHVQSEDSGVSMEKQQKPWLPKQALRSCQDQNSPPAVKKDIVCLPPEPTGPKCEEFGAGDARLRISQTGEKRFPSQDTTLEDVLGSKSFHSLTQTAPPDSLLLNKMKSLFQRLCPSIQCKMQETTQEMGSHTSSAQSRGPLKSRAPFTGAAQVHRVMSDIGKFPEEKRGRRPAVVTTCPQEPLPSAVQFGKPVQKGAEQAQAEPVQGRPFHCKTPFYNVTNKSDFQAAISDHQRSTSIRPTGNKDRSPPKAMAIKGHRVCQKHPQSVSLRGTVPHSSPTSKPQADKGPPAVLTTAGGTAFKNHSPRFRHTMLLYNFQGETFPTPK</sequence>
<feature type="compositionally biased region" description="Polar residues" evidence="6">
    <location>
        <begin position="1449"/>
        <end position="1468"/>
    </location>
</feature>